<dbReference type="Proteomes" id="UP001145114">
    <property type="component" value="Unassembled WGS sequence"/>
</dbReference>
<gene>
    <name evidence="1" type="ORF">EV182_005130</name>
</gene>
<sequence>MKPYLSCNSPDAGPFDYNLYAVLVHAGGSARSGHYYAFVKSPGGVWYEMNDSMVTQASERRVLQASAYLLFYQRSSILPDQSGSAGAQKRAAESLAESAAALLAAQAKMCGEHSASAAELGADSGSTAIATVAKDNNRNQEEPEHLGRHRDSSKQNCQKSPKRPRKGNRDEIDQLFDRQRKTSTTARPESPDQSPSSPAKVNLIESLAKRRPTSGEWVVKDKPTQDPATVSSAATVVRWDESNKSKLEKASLLSVRTSTAPTTDIDPDSKGRLKDSQFSVRVATWDDQESPDASSSAAAERKGVIRSLGNATKHLKRRPDTWDVEYDRGKVKKARKDKGVVLQQSNTNPFQVVSERKSGPGKKGGAKKRKAKKHKHKKQKRQ</sequence>
<reference evidence="1" key="1">
    <citation type="submission" date="2022-06" db="EMBL/GenBank/DDBJ databases">
        <title>Phylogenomic reconstructions and comparative analyses of Kickxellomycotina fungi.</title>
        <authorList>
            <person name="Reynolds N.K."/>
            <person name="Stajich J.E."/>
            <person name="Barry K."/>
            <person name="Grigoriev I.V."/>
            <person name="Crous P."/>
            <person name="Smith M.E."/>
        </authorList>
    </citation>
    <scope>NUCLEOTIDE SEQUENCE</scope>
    <source>
        <strain evidence="1">RSA 2271</strain>
    </source>
</reference>
<comment type="caution">
    <text evidence="1">The sequence shown here is derived from an EMBL/GenBank/DDBJ whole genome shotgun (WGS) entry which is preliminary data.</text>
</comment>
<dbReference type="EMBL" id="JAMZIH010006881">
    <property type="protein sequence ID" value="KAJ1673488.1"/>
    <property type="molecule type" value="Genomic_DNA"/>
</dbReference>
<proteinExistence type="predicted"/>
<accession>A0ACC1HCP3</accession>
<protein>
    <submittedName>
        <fullName evidence="1">Uncharacterized protein</fullName>
    </submittedName>
</protein>
<evidence type="ECO:0000313" key="2">
    <source>
        <dbReference type="Proteomes" id="UP001145114"/>
    </source>
</evidence>
<keyword evidence="2" id="KW-1185">Reference proteome</keyword>
<evidence type="ECO:0000313" key="1">
    <source>
        <dbReference type="EMBL" id="KAJ1673488.1"/>
    </source>
</evidence>
<organism evidence="1 2">
    <name type="scientific">Spiromyces aspiralis</name>
    <dbReference type="NCBI Taxonomy" id="68401"/>
    <lineage>
        <taxon>Eukaryota</taxon>
        <taxon>Fungi</taxon>
        <taxon>Fungi incertae sedis</taxon>
        <taxon>Zoopagomycota</taxon>
        <taxon>Kickxellomycotina</taxon>
        <taxon>Kickxellomycetes</taxon>
        <taxon>Kickxellales</taxon>
        <taxon>Kickxellaceae</taxon>
        <taxon>Spiromyces</taxon>
    </lineage>
</organism>
<name>A0ACC1HCP3_9FUNG</name>